<dbReference type="Pfam" id="PF13579">
    <property type="entry name" value="Glyco_trans_4_4"/>
    <property type="match status" value="1"/>
</dbReference>
<keyword evidence="2" id="KW-0328">Glycosyltransferase</keyword>
<reference evidence="6 7" key="1">
    <citation type="submission" date="2020-07" db="EMBL/GenBank/DDBJ databases">
        <title>Sequencing the genomes of 1000 actinobacteria strains.</title>
        <authorList>
            <person name="Klenk H.-P."/>
        </authorList>
    </citation>
    <scope>NUCLEOTIDE SEQUENCE [LARGE SCALE GENOMIC DNA]</scope>
    <source>
        <strain evidence="6 7">DSM 23987</strain>
    </source>
</reference>
<dbReference type="GO" id="GO:1901137">
    <property type="term" value="P:carbohydrate derivative biosynthetic process"/>
    <property type="evidence" value="ECO:0007669"/>
    <property type="project" value="UniProtKB-ARBA"/>
</dbReference>
<sequence length="378" mass="39267">MRVVMLLGRSTGGIGTHVADLTADLRALGADVTVVTDRSTAERFALSGARLWWPGRSSGLLGSLRGLWRLRGLARGADVLHAHGHQAGLVAVVATAGTGTPVVVSQHNAVLGAGPRRRLLDGILRLVARRATLVTGASSDLVDQAVRMGAPQARLAAVPSPRVQELLEREPLADDARRALAAELLQENGIETEPGTPMVLTIARIAPQKDLATLVDAAASTASGMDGTRAPGPVWVVVGEGDDALLTSLRRRALAQAAPVHFVGAQPDPGRWLRAADVFVLTSTWEARALVVQEAMAAGVPVVATDAGGLPDLVGGVGVLVPVGRADETADAVGRYLAEPAARHTASAAGRERAASWDDGKATASRWHEWYAALPGMT</sequence>
<proteinExistence type="predicted"/>
<evidence type="ECO:0000256" key="2">
    <source>
        <dbReference type="ARBA" id="ARBA00022676"/>
    </source>
</evidence>
<dbReference type="CDD" id="cd03801">
    <property type="entry name" value="GT4_PimA-like"/>
    <property type="match status" value="1"/>
</dbReference>
<evidence type="ECO:0000313" key="7">
    <source>
        <dbReference type="Proteomes" id="UP000573599"/>
    </source>
</evidence>
<dbReference type="Gene3D" id="3.40.50.2000">
    <property type="entry name" value="Glycogen Phosphorylase B"/>
    <property type="match status" value="2"/>
</dbReference>
<dbReference type="InterPro" id="IPR028098">
    <property type="entry name" value="Glyco_trans_4-like_N"/>
</dbReference>
<gene>
    <name evidence="6" type="ORF">BJ986_002750</name>
</gene>
<keyword evidence="3 6" id="KW-0808">Transferase</keyword>
<dbReference type="AlphaFoldDB" id="A0A852WG88"/>
<protein>
    <recommendedName>
        <fullName evidence="1">D-inositol 3-phosphate glycosyltransferase</fullName>
    </recommendedName>
</protein>
<evidence type="ECO:0000256" key="3">
    <source>
        <dbReference type="ARBA" id="ARBA00022679"/>
    </source>
</evidence>
<evidence type="ECO:0000259" key="5">
    <source>
        <dbReference type="Pfam" id="PF13579"/>
    </source>
</evidence>
<evidence type="ECO:0000313" key="6">
    <source>
        <dbReference type="EMBL" id="NYG08263.1"/>
    </source>
</evidence>
<dbReference type="GO" id="GO:0016758">
    <property type="term" value="F:hexosyltransferase activity"/>
    <property type="evidence" value="ECO:0007669"/>
    <property type="project" value="TreeGrafter"/>
</dbReference>
<accession>A0A852WG88</accession>
<feature type="domain" description="Glycosyl transferase family 1" evidence="4">
    <location>
        <begin position="194"/>
        <end position="353"/>
    </location>
</feature>
<keyword evidence="7" id="KW-1185">Reference proteome</keyword>
<dbReference type="PANTHER" id="PTHR45947:SF3">
    <property type="entry name" value="SULFOQUINOVOSYL TRANSFERASE SQD2"/>
    <property type="match status" value="1"/>
</dbReference>
<dbReference type="RefSeq" id="WP_179422561.1">
    <property type="nucleotide sequence ID" value="NZ_JACCAB010000001.1"/>
</dbReference>
<dbReference type="SUPFAM" id="SSF53756">
    <property type="entry name" value="UDP-Glycosyltransferase/glycogen phosphorylase"/>
    <property type="match status" value="1"/>
</dbReference>
<name>A0A852WG88_9MICO</name>
<dbReference type="Pfam" id="PF00534">
    <property type="entry name" value="Glycos_transf_1"/>
    <property type="match status" value="1"/>
</dbReference>
<evidence type="ECO:0000259" key="4">
    <source>
        <dbReference type="Pfam" id="PF00534"/>
    </source>
</evidence>
<dbReference type="PANTHER" id="PTHR45947">
    <property type="entry name" value="SULFOQUINOVOSYL TRANSFERASE SQD2"/>
    <property type="match status" value="1"/>
</dbReference>
<feature type="domain" description="Glycosyltransferase subfamily 4-like N-terminal" evidence="5">
    <location>
        <begin position="12"/>
        <end position="159"/>
    </location>
</feature>
<comment type="caution">
    <text evidence="6">The sequence shown here is derived from an EMBL/GenBank/DDBJ whole genome shotgun (WGS) entry which is preliminary data.</text>
</comment>
<organism evidence="6 7">
    <name type="scientific">Pedococcus badiiscoriae</name>
    <dbReference type="NCBI Taxonomy" id="642776"/>
    <lineage>
        <taxon>Bacteria</taxon>
        <taxon>Bacillati</taxon>
        <taxon>Actinomycetota</taxon>
        <taxon>Actinomycetes</taxon>
        <taxon>Micrococcales</taxon>
        <taxon>Intrasporangiaceae</taxon>
        <taxon>Pedococcus</taxon>
    </lineage>
</organism>
<dbReference type="InterPro" id="IPR050194">
    <property type="entry name" value="Glycosyltransferase_grp1"/>
</dbReference>
<evidence type="ECO:0000256" key="1">
    <source>
        <dbReference type="ARBA" id="ARBA00021292"/>
    </source>
</evidence>
<dbReference type="EMBL" id="JACCAB010000001">
    <property type="protein sequence ID" value="NYG08263.1"/>
    <property type="molecule type" value="Genomic_DNA"/>
</dbReference>
<dbReference type="Proteomes" id="UP000573599">
    <property type="component" value="Unassembled WGS sequence"/>
</dbReference>
<dbReference type="InterPro" id="IPR001296">
    <property type="entry name" value="Glyco_trans_1"/>
</dbReference>